<dbReference type="InterPro" id="IPR037099">
    <property type="entry name" value="Fum_R/Succ_DH_flav-like_C_sf"/>
</dbReference>
<comment type="caution">
    <text evidence="3">The sequence shown here is derived from an EMBL/GenBank/DDBJ whole genome shotgun (WGS) entry which is preliminary data.</text>
</comment>
<reference evidence="3 4" key="1">
    <citation type="journal article" date="2019" name="Int. J. Syst. Evol. Microbiol.">
        <title>The Global Catalogue of Microorganisms (GCM) 10K type strain sequencing project: providing services to taxonomists for standard genome sequencing and annotation.</title>
        <authorList>
            <consortium name="The Broad Institute Genomics Platform"/>
            <consortium name="The Broad Institute Genome Sequencing Center for Infectious Disease"/>
            <person name="Wu L."/>
            <person name="Ma J."/>
        </authorList>
    </citation>
    <scope>NUCLEOTIDE SEQUENCE [LARGE SCALE GENOMIC DNA]</scope>
    <source>
        <strain evidence="3 4">JCM 5052</strain>
    </source>
</reference>
<evidence type="ECO:0000313" key="3">
    <source>
        <dbReference type="EMBL" id="GAA0544498.1"/>
    </source>
</evidence>
<organism evidence="3 4">
    <name type="scientific">Streptomyces mordarskii</name>
    <dbReference type="NCBI Taxonomy" id="1226758"/>
    <lineage>
        <taxon>Bacteria</taxon>
        <taxon>Bacillati</taxon>
        <taxon>Actinomycetota</taxon>
        <taxon>Actinomycetes</taxon>
        <taxon>Kitasatosporales</taxon>
        <taxon>Streptomycetaceae</taxon>
        <taxon>Streptomyces</taxon>
    </lineage>
</organism>
<proteinExistence type="predicted"/>
<dbReference type="EMBL" id="BAAABZ010000050">
    <property type="protein sequence ID" value="GAA0544498.1"/>
    <property type="molecule type" value="Genomic_DNA"/>
</dbReference>
<dbReference type="Proteomes" id="UP001501576">
    <property type="component" value="Unassembled WGS sequence"/>
</dbReference>
<gene>
    <name evidence="3" type="ORF">GCM10010390_53290</name>
</gene>
<feature type="region of interest" description="Disordered" evidence="1">
    <location>
        <begin position="14"/>
        <end position="36"/>
    </location>
</feature>
<sequence length="65" mass="7282">MVAHGRWMYHAALQRTESRGMHKRADRPAPDPAQHHRLLTGGLDEIWSRPESVQEQLVASGGRAA</sequence>
<accession>A0ABN1DIJ1</accession>
<dbReference type="InterPro" id="IPR015939">
    <property type="entry name" value="Fum_Rdtase/Succ_DH_flav-like_C"/>
</dbReference>
<evidence type="ECO:0000313" key="4">
    <source>
        <dbReference type="Proteomes" id="UP001501576"/>
    </source>
</evidence>
<dbReference type="SUPFAM" id="SSF46977">
    <property type="entry name" value="Succinate dehydrogenase/fumarate reductase flavoprotein C-terminal domain"/>
    <property type="match status" value="1"/>
</dbReference>
<feature type="domain" description="Fumarate reductase/succinate dehydrogenase flavoprotein-like C-terminal" evidence="2">
    <location>
        <begin position="1"/>
        <end position="33"/>
    </location>
</feature>
<name>A0ABN1DIJ1_9ACTN</name>
<dbReference type="Pfam" id="PF02910">
    <property type="entry name" value="Succ_DH_flav_C"/>
    <property type="match status" value="1"/>
</dbReference>
<protein>
    <recommendedName>
        <fullName evidence="2">Fumarate reductase/succinate dehydrogenase flavoprotein-like C-terminal domain-containing protein</fullName>
    </recommendedName>
</protein>
<evidence type="ECO:0000259" key="2">
    <source>
        <dbReference type="Pfam" id="PF02910"/>
    </source>
</evidence>
<keyword evidence="4" id="KW-1185">Reference proteome</keyword>
<dbReference type="Gene3D" id="1.20.58.100">
    <property type="entry name" value="Fumarate reductase/succinate dehydrogenase flavoprotein-like, C-terminal domain"/>
    <property type="match status" value="1"/>
</dbReference>
<evidence type="ECO:0000256" key="1">
    <source>
        <dbReference type="SAM" id="MobiDB-lite"/>
    </source>
</evidence>